<comment type="caution">
    <text evidence="4">The sequence shown here is derived from an EMBL/GenBank/DDBJ whole genome shotgun (WGS) entry which is preliminary data.</text>
</comment>
<evidence type="ECO:0000259" key="3">
    <source>
        <dbReference type="Pfam" id="PF13906"/>
    </source>
</evidence>
<dbReference type="Pfam" id="PF13906">
    <property type="entry name" value="AA_permease_C"/>
    <property type="match status" value="1"/>
</dbReference>
<keyword evidence="1" id="KW-0813">Transport</keyword>
<dbReference type="InterPro" id="IPR029485">
    <property type="entry name" value="CAT_C"/>
</dbReference>
<dbReference type="EMBL" id="CAJNOU010000005">
    <property type="protein sequence ID" value="CAF0794479.1"/>
    <property type="molecule type" value="Genomic_DNA"/>
</dbReference>
<feature type="transmembrane region" description="Helical" evidence="2">
    <location>
        <begin position="175"/>
        <end position="197"/>
    </location>
</feature>
<dbReference type="AlphaFoldDB" id="A0A813SFS3"/>
<feature type="transmembrane region" description="Helical" evidence="2">
    <location>
        <begin position="145"/>
        <end position="169"/>
    </location>
</feature>
<keyword evidence="2" id="KW-0812">Transmembrane</keyword>
<evidence type="ECO:0000256" key="2">
    <source>
        <dbReference type="SAM" id="Phobius"/>
    </source>
</evidence>
<feature type="domain" description="Cationic amino acid transporter C-terminal" evidence="3">
    <location>
        <begin position="208"/>
        <end position="258"/>
    </location>
</feature>
<evidence type="ECO:0000256" key="1">
    <source>
        <dbReference type="ARBA" id="ARBA00022448"/>
    </source>
</evidence>
<proteinExistence type="predicted"/>
<feature type="transmembrane region" description="Helical" evidence="2">
    <location>
        <begin position="53"/>
        <end position="73"/>
    </location>
</feature>
<sequence length="261" mass="30062">MINQLRYAMSTDGLLPSKLSYVSEGRHVPVIATCLTCVTIALLGTFFDIKDLIGFADISALLSYTGVSIGLLIERYNHHIPYRILLTNENEQEECEMFELDDEKDDIQDVELNNILEQDPLLTRITRSLCCSYISLIDLYLSPKISAIILLLIFIPNTSLLAMMIIYLYNRNNLLHMVLIIICIFINLTITLIFCLLRPKKSTENLLFTCPGVPLIPLININIFIFLMIFQDTHDWFAYTCIILISLLIYFSYSYWHSKAR</sequence>
<evidence type="ECO:0000313" key="5">
    <source>
        <dbReference type="Proteomes" id="UP000663889"/>
    </source>
</evidence>
<protein>
    <recommendedName>
        <fullName evidence="3">Cationic amino acid transporter C-terminal domain-containing protein</fullName>
    </recommendedName>
</protein>
<dbReference type="GO" id="GO:0015171">
    <property type="term" value="F:amino acid transmembrane transporter activity"/>
    <property type="evidence" value="ECO:0007669"/>
    <property type="project" value="TreeGrafter"/>
</dbReference>
<feature type="transmembrane region" description="Helical" evidence="2">
    <location>
        <begin position="28"/>
        <end position="47"/>
    </location>
</feature>
<reference evidence="4" key="1">
    <citation type="submission" date="2021-02" db="EMBL/GenBank/DDBJ databases">
        <authorList>
            <person name="Nowell W R."/>
        </authorList>
    </citation>
    <scope>NUCLEOTIDE SEQUENCE</scope>
</reference>
<evidence type="ECO:0000313" key="4">
    <source>
        <dbReference type="EMBL" id="CAF0794479.1"/>
    </source>
</evidence>
<dbReference type="Gene3D" id="1.20.1740.10">
    <property type="entry name" value="Amino acid/polyamine transporter I"/>
    <property type="match status" value="1"/>
</dbReference>
<name>A0A813SFS3_9BILA</name>
<organism evidence="4 5">
    <name type="scientific">Rotaria sordida</name>
    <dbReference type="NCBI Taxonomy" id="392033"/>
    <lineage>
        <taxon>Eukaryota</taxon>
        <taxon>Metazoa</taxon>
        <taxon>Spiralia</taxon>
        <taxon>Gnathifera</taxon>
        <taxon>Rotifera</taxon>
        <taxon>Eurotatoria</taxon>
        <taxon>Bdelloidea</taxon>
        <taxon>Philodinida</taxon>
        <taxon>Philodinidae</taxon>
        <taxon>Rotaria</taxon>
    </lineage>
</organism>
<gene>
    <name evidence="4" type="ORF">SEV965_LOCUS312</name>
</gene>
<keyword evidence="2" id="KW-1133">Transmembrane helix</keyword>
<keyword evidence="2" id="KW-0472">Membrane</keyword>
<dbReference type="Proteomes" id="UP000663889">
    <property type="component" value="Unassembled WGS sequence"/>
</dbReference>
<feature type="transmembrane region" description="Helical" evidence="2">
    <location>
        <begin position="206"/>
        <end position="230"/>
    </location>
</feature>
<dbReference type="PANTHER" id="PTHR43243">
    <property type="entry name" value="INNER MEMBRANE TRANSPORTER YGJI-RELATED"/>
    <property type="match status" value="1"/>
</dbReference>
<dbReference type="PANTHER" id="PTHR43243:SF4">
    <property type="entry name" value="CATIONIC AMINO ACID TRANSPORTER 4"/>
    <property type="match status" value="1"/>
</dbReference>
<accession>A0A813SFS3</accession>
<feature type="transmembrane region" description="Helical" evidence="2">
    <location>
        <begin position="236"/>
        <end position="256"/>
    </location>
</feature>